<reference evidence="7" key="1">
    <citation type="submission" date="2015-02" db="EMBL/GenBank/DDBJ databases">
        <authorList>
            <person name="Gon?alves P."/>
        </authorList>
    </citation>
    <scope>NUCLEOTIDE SEQUENCE [LARGE SCALE GENOMIC DNA]</scope>
</reference>
<dbReference type="OrthoDB" id="268428at2759"/>
<dbReference type="Proteomes" id="UP000243876">
    <property type="component" value="Unassembled WGS sequence"/>
</dbReference>
<evidence type="ECO:0000256" key="1">
    <source>
        <dbReference type="ARBA" id="ARBA00022490"/>
    </source>
</evidence>
<evidence type="ECO:0000256" key="3">
    <source>
        <dbReference type="ARBA" id="ARBA00023242"/>
    </source>
</evidence>
<dbReference type="Pfam" id="PF00227">
    <property type="entry name" value="Proteasome"/>
    <property type="match status" value="1"/>
</dbReference>
<dbReference type="EMBL" id="CENE01000003">
    <property type="protein sequence ID" value="CEQ39584.1"/>
    <property type="molecule type" value="Genomic_DNA"/>
</dbReference>
<dbReference type="AlphaFoldDB" id="A0A0D6EHY1"/>
<comment type="function">
    <text evidence="5">Component of the proteasome, a multicatalytic proteinase complex which is characterized by its ability to cleave peptides with Arg, Phe, Tyr, Leu, and Glu adjacent to the leaving group at neutral or slightly basic pH. The proteasome has an ATP-dependent proteolytic activity.</text>
</comment>
<dbReference type="InterPro" id="IPR050115">
    <property type="entry name" value="Proteasome_alpha"/>
</dbReference>
<accession>A0A0D6EHY1</accession>
<proteinExistence type="inferred from homology"/>
<sequence length="204" mass="22826">MEVSFGITGKDYVLLASDTSANRSIVRMKSTEDKQRVVGKHLVMAYTGEPGDTLQFAEYVERNLRLYQIRNHLPLRPPSAASWSLRSRKPYSVNLLLGGFDPTSSSPSLYWIDYLGTLGEVPYAAHGYGAYFALSTMDRWHNPEGTFEEGMELLRKCVNELEKRFIVNLGEFTVRVADKDGVRLVDLKTGSTIDAAQQAAKLQA</sequence>
<gene>
    <name evidence="6" type="primary">SPOSA6832_01117</name>
</gene>
<evidence type="ECO:0000256" key="5">
    <source>
        <dbReference type="RuleBase" id="RU004203"/>
    </source>
</evidence>
<comment type="subunit">
    <text evidence="4">The 26S proteasome consists of a 20S proteasome core and two 19S regulatory subunits. The 20S proteasome core is composed of 28 subunits that are arranged in four stacked rings, resulting in a barrel-shaped structure. The two end rings are each formed by seven alpha subunits, and the two central rings are each formed by seven beta subunits. The catalytic chamber with the active sites is on the inside of the barrel.</text>
</comment>
<evidence type="ECO:0000313" key="6">
    <source>
        <dbReference type="EMBL" id="CEQ39584.1"/>
    </source>
</evidence>
<dbReference type="InterPro" id="IPR029055">
    <property type="entry name" value="Ntn_hydrolases_N"/>
</dbReference>
<dbReference type="GO" id="GO:0019774">
    <property type="term" value="C:proteasome core complex, beta-subunit complex"/>
    <property type="evidence" value="ECO:0007669"/>
    <property type="project" value="UniProtKB-ARBA"/>
</dbReference>
<dbReference type="FunFam" id="3.60.20.10:FF:000008">
    <property type="entry name" value="Proteasome subunit beta type-4"/>
    <property type="match status" value="1"/>
</dbReference>
<dbReference type="SUPFAM" id="SSF56235">
    <property type="entry name" value="N-terminal nucleophile aminohydrolases (Ntn hydrolases)"/>
    <property type="match status" value="1"/>
</dbReference>
<evidence type="ECO:0000256" key="2">
    <source>
        <dbReference type="ARBA" id="ARBA00022942"/>
    </source>
</evidence>
<dbReference type="Gene3D" id="3.60.20.10">
    <property type="entry name" value="Glutamine Phosphoribosylpyrophosphate, subunit 1, domain 1"/>
    <property type="match status" value="1"/>
</dbReference>
<feature type="non-terminal residue" evidence="6">
    <location>
        <position position="1"/>
    </location>
</feature>
<dbReference type="PROSITE" id="PS51476">
    <property type="entry name" value="PROTEASOME_BETA_2"/>
    <property type="match status" value="1"/>
</dbReference>
<name>A0A0D6EHY1_SPOSA</name>
<dbReference type="InterPro" id="IPR016050">
    <property type="entry name" value="Proteasome_bsu_CS"/>
</dbReference>
<dbReference type="GO" id="GO:0010498">
    <property type="term" value="P:proteasomal protein catabolic process"/>
    <property type="evidence" value="ECO:0007669"/>
    <property type="project" value="InterPro"/>
</dbReference>
<keyword evidence="7" id="KW-1185">Reference proteome</keyword>
<dbReference type="InterPro" id="IPR035206">
    <property type="entry name" value="Proteasome_beta2"/>
</dbReference>
<dbReference type="InterPro" id="IPR023333">
    <property type="entry name" value="Proteasome_suB-type"/>
</dbReference>
<organism evidence="6 7">
    <name type="scientific">Sporidiobolus salmonicolor</name>
    <name type="common">Yeast-like fungus</name>
    <name type="synonym">Sporobolomyces salmonicolor</name>
    <dbReference type="NCBI Taxonomy" id="5005"/>
    <lineage>
        <taxon>Eukaryota</taxon>
        <taxon>Fungi</taxon>
        <taxon>Dikarya</taxon>
        <taxon>Basidiomycota</taxon>
        <taxon>Pucciniomycotina</taxon>
        <taxon>Microbotryomycetes</taxon>
        <taxon>Sporidiobolales</taxon>
        <taxon>Sporidiobolaceae</taxon>
        <taxon>Sporobolomyces</taxon>
    </lineage>
</organism>
<evidence type="ECO:0000313" key="7">
    <source>
        <dbReference type="Proteomes" id="UP000243876"/>
    </source>
</evidence>
<keyword evidence="1 5" id="KW-0963">Cytoplasm</keyword>
<dbReference type="InterPro" id="IPR001353">
    <property type="entry name" value="Proteasome_sua/b"/>
</dbReference>
<keyword evidence="3 5" id="KW-0539">Nucleus</keyword>
<dbReference type="PROSITE" id="PS00854">
    <property type="entry name" value="PROTEASOME_BETA_1"/>
    <property type="match status" value="1"/>
</dbReference>
<dbReference type="CDD" id="cd03758">
    <property type="entry name" value="proteasome_beta_type_2"/>
    <property type="match status" value="1"/>
</dbReference>
<comment type="subunit">
    <text evidence="5">Component of the proteasome complex.</text>
</comment>
<evidence type="ECO:0000256" key="4">
    <source>
        <dbReference type="ARBA" id="ARBA00026071"/>
    </source>
</evidence>
<comment type="similarity">
    <text evidence="5">Belongs to the peptidase T1B family.</text>
</comment>
<keyword evidence="2 5" id="KW-0647">Proteasome</keyword>
<comment type="subcellular location">
    <subcellularLocation>
        <location evidence="5">Cytoplasm</location>
    </subcellularLocation>
    <subcellularLocation>
        <location evidence="5">Nucleus</location>
    </subcellularLocation>
</comment>
<dbReference type="GO" id="GO:0005737">
    <property type="term" value="C:cytoplasm"/>
    <property type="evidence" value="ECO:0007669"/>
    <property type="project" value="UniProtKB-SubCell"/>
</dbReference>
<dbReference type="GO" id="GO:0005634">
    <property type="term" value="C:nucleus"/>
    <property type="evidence" value="ECO:0007669"/>
    <property type="project" value="UniProtKB-SubCell"/>
</dbReference>
<protein>
    <recommendedName>
        <fullName evidence="5">Proteasome subunit beta</fullName>
    </recommendedName>
</protein>
<dbReference type="PANTHER" id="PTHR11599">
    <property type="entry name" value="PROTEASOME SUBUNIT ALPHA/BETA"/>
    <property type="match status" value="1"/>
</dbReference>